<organism evidence="4 5">
    <name type="scientific">Bifidobacterium animalis subsp. animalis IM386</name>
    <dbReference type="NCBI Taxonomy" id="1402194"/>
    <lineage>
        <taxon>Bacteria</taxon>
        <taxon>Bacillati</taxon>
        <taxon>Actinomycetota</taxon>
        <taxon>Actinomycetes</taxon>
        <taxon>Bifidobacteriales</taxon>
        <taxon>Bifidobacteriaceae</taxon>
        <taxon>Bifidobacterium</taxon>
    </lineage>
</organism>
<dbReference type="InterPro" id="IPR017871">
    <property type="entry name" value="ABC_transporter-like_CS"/>
</dbReference>
<dbReference type="InterPro" id="IPR027417">
    <property type="entry name" value="P-loop_NTPase"/>
</dbReference>
<dbReference type="GO" id="GO:0005886">
    <property type="term" value="C:plasma membrane"/>
    <property type="evidence" value="ECO:0007669"/>
    <property type="project" value="TreeGrafter"/>
</dbReference>
<reference evidence="4 5" key="2">
    <citation type="submission" date="2015-01" db="EMBL/GenBank/DDBJ databases">
        <title>Genome sequence of a Bifidobacterium animalis strain.</title>
        <authorList>
            <person name="Bogovic-Matijasic B."/>
            <person name="Hacin B."/>
            <person name="Citar M."/>
            <person name="Svigelj K."/>
            <person name="Stempelj M."/>
            <person name="Rogelj I."/>
        </authorList>
    </citation>
    <scope>NUCLEOTIDE SEQUENCE [LARGE SCALE GENOMIC DNA]</scope>
    <source>
        <strain evidence="4 5">IM386</strain>
    </source>
</reference>
<evidence type="ECO:0000259" key="3">
    <source>
        <dbReference type="PROSITE" id="PS50893"/>
    </source>
</evidence>
<dbReference type="InterPro" id="IPR003439">
    <property type="entry name" value="ABC_transporter-like_ATP-bd"/>
</dbReference>
<dbReference type="EMBL" id="CBUQ010000005">
    <property type="protein sequence ID" value="CDI67208.1"/>
    <property type="molecule type" value="Genomic_DNA"/>
</dbReference>
<dbReference type="SMART" id="SM00382">
    <property type="entry name" value="AAA"/>
    <property type="match status" value="1"/>
</dbReference>
<feature type="domain" description="ABC transporter" evidence="3">
    <location>
        <begin position="46"/>
        <end position="288"/>
    </location>
</feature>
<sequence>MGACQAGLGRAARFHGTLRKSPCVLRHRQHGGGLPIMGSMSSAHDFQATGVTAVVDNDAGGTRTIFKDLSFEVHGGEIVDITGPSGSGKSTLLTSFARLNVNTTGKFVLDGVDSDTLSPQQWRERVAYLPQTSVLIGDNVADAIRLPWSLKIRVSQDHETAEQKLPDLLIRSTLDSMGCEDIDLARAVHELSGGQAARVSLARTLLTHPGVLLADEVDAGLDEENADKVADILRKAADNGTAVVRIRHRKPDGRANRIMVLANGTISPLQTAESAQSAQAAPSTHTEA</sequence>
<dbReference type="AlphaFoldDB" id="A0AAV2W2K1"/>
<dbReference type="Pfam" id="PF00005">
    <property type="entry name" value="ABC_tran"/>
    <property type="match status" value="1"/>
</dbReference>
<accession>A0AAV2W2K1</accession>
<protein>
    <submittedName>
        <fullName evidence="4">ABC transporter ATP-binding protein</fullName>
    </submittedName>
</protein>
<dbReference type="Gene3D" id="3.40.50.300">
    <property type="entry name" value="P-loop containing nucleotide triphosphate hydrolases"/>
    <property type="match status" value="1"/>
</dbReference>
<reference evidence="4 5" key="1">
    <citation type="submission" date="2013-10" db="EMBL/GenBank/DDBJ databases">
        <authorList>
            <person name="Manrique M."/>
        </authorList>
    </citation>
    <scope>NUCLEOTIDE SEQUENCE [LARGE SCALE GENOMIC DNA]</scope>
    <source>
        <strain evidence="4 5">IM386</strain>
    </source>
</reference>
<dbReference type="InterPro" id="IPR003593">
    <property type="entry name" value="AAA+_ATPase"/>
</dbReference>
<evidence type="ECO:0000256" key="1">
    <source>
        <dbReference type="ARBA" id="ARBA00022741"/>
    </source>
</evidence>
<dbReference type="PROSITE" id="PS50893">
    <property type="entry name" value="ABC_TRANSPORTER_2"/>
    <property type="match status" value="1"/>
</dbReference>
<evidence type="ECO:0000313" key="4">
    <source>
        <dbReference type="EMBL" id="CDI67208.1"/>
    </source>
</evidence>
<dbReference type="PROSITE" id="PS00211">
    <property type="entry name" value="ABC_TRANSPORTER_1"/>
    <property type="match status" value="1"/>
</dbReference>
<keyword evidence="2 4" id="KW-0067">ATP-binding</keyword>
<dbReference type="InterPro" id="IPR015854">
    <property type="entry name" value="ABC_transpr_LolD-like"/>
</dbReference>
<dbReference type="GO" id="GO:0005524">
    <property type="term" value="F:ATP binding"/>
    <property type="evidence" value="ECO:0007669"/>
    <property type="project" value="UniProtKB-KW"/>
</dbReference>
<comment type="caution">
    <text evidence="4">The sequence shown here is derived from an EMBL/GenBank/DDBJ whole genome shotgun (WGS) entry which is preliminary data.</text>
</comment>
<name>A0AAV2W2K1_9BIFI</name>
<evidence type="ECO:0000313" key="5">
    <source>
        <dbReference type="Proteomes" id="UP000035645"/>
    </source>
</evidence>
<dbReference type="SUPFAM" id="SSF52540">
    <property type="entry name" value="P-loop containing nucleoside triphosphate hydrolases"/>
    <property type="match status" value="1"/>
</dbReference>
<evidence type="ECO:0000256" key="2">
    <source>
        <dbReference type="ARBA" id="ARBA00022840"/>
    </source>
</evidence>
<keyword evidence="1" id="KW-0547">Nucleotide-binding</keyword>
<dbReference type="Proteomes" id="UP000035645">
    <property type="component" value="Unassembled WGS sequence"/>
</dbReference>
<dbReference type="GO" id="GO:0016887">
    <property type="term" value="F:ATP hydrolysis activity"/>
    <property type="evidence" value="ECO:0007669"/>
    <property type="project" value="InterPro"/>
</dbReference>
<dbReference type="PANTHER" id="PTHR24220">
    <property type="entry name" value="IMPORT ATP-BINDING PROTEIN"/>
    <property type="match status" value="1"/>
</dbReference>
<gene>
    <name evidence="4" type="ORF">BANIM336_00517</name>
</gene>
<proteinExistence type="predicted"/>
<dbReference type="GO" id="GO:0022857">
    <property type="term" value="F:transmembrane transporter activity"/>
    <property type="evidence" value="ECO:0007669"/>
    <property type="project" value="TreeGrafter"/>
</dbReference>